<dbReference type="PANTHER" id="PTHR31923:SF4">
    <property type="entry name" value="BSD DOMAIN-CONTAINING PROTEIN"/>
    <property type="match status" value="1"/>
</dbReference>
<sequence length="69" mass="7625">MSWFSRHQSEMTELQEPIGSSGGGVVGVTEEALAFATNISNHPETWLDFPLSEYEDDDGNSIMAQKFTT</sequence>
<feature type="region of interest" description="Disordered" evidence="1">
    <location>
        <begin position="1"/>
        <end position="25"/>
    </location>
</feature>
<keyword evidence="3" id="KW-1185">Reference proteome</keyword>
<name>A0A2U1K9W5_ARTAN</name>
<dbReference type="EMBL" id="PKPP01027641">
    <property type="protein sequence ID" value="PWA27953.1"/>
    <property type="molecule type" value="Genomic_DNA"/>
</dbReference>
<dbReference type="PANTHER" id="PTHR31923">
    <property type="entry name" value="BSD DOMAIN-CONTAINING PROTEIN"/>
    <property type="match status" value="1"/>
</dbReference>
<comment type="caution">
    <text evidence="2">The sequence shown here is derived from an EMBL/GenBank/DDBJ whole genome shotgun (WGS) entry which is preliminary data.</text>
</comment>
<dbReference type="STRING" id="35608.A0A2U1K9W5"/>
<accession>A0A2U1K9W5</accession>
<dbReference type="OrthoDB" id="1750195at2759"/>
<protein>
    <submittedName>
        <fullName evidence="2">Uncharacterized protein</fullName>
    </submittedName>
</protein>
<organism evidence="2 3">
    <name type="scientific">Artemisia annua</name>
    <name type="common">Sweet wormwood</name>
    <dbReference type="NCBI Taxonomy" id="35608"/>
    <lineage>
        <taxon>Eukaryota</taxon>
        <taxon>Viridiplantae</taxon>
        <taxon>Streptophyta</taxon>
        <taxon>Embryophyta</taxon>
        <taxon>Tracheophyta</taxon>
        <taxon>Spermatophyta</taxon>
        <taxon>Magnoliopsida</taxon>
        <taxon>eudicotyledons</taxon>
        <taxon>Gunneridae</taxon>
        <taxon>Pentapetalae</taxon>
        <taxon>asterids</taxon>
        <taxon>campanulids</taxon>
        <taxon>Asterales</taxon>
        <taxon>Asteraceae</taxon>
        <taxon>Asteroideae</taxon>
        <taxon>Anthemideae</taxon>
        <taxon>Artemisiinae</taxon>
        <taxon>Artemisia</taxon>
    </lineage>
</organism>
<evidence type="ECO:0000256" key="1">
    <source>
        <dbReference type="SAM" id="MobiDB-lite"/>
    </source>
</evidence>
<evidence type="ECO:0000313" key="3">
    <source>
        <dbReference type="Proteomes" id="UP000245207"/>
    </source>
</evidence>
<proteinExistence type="predicted"/>
<dbReference type="Proteomes" id="UP000245207">
    <property type="component" value="Unassembled WGS sequence"/>
</dbReference>
<evidence type="ECO:0000313" key="2">
    <source>
        <dbReference type="EMBL" id="PWA27953.1"/>
    </source>
</evidence>
<gene>
    <name evidence="2" type="ORF">CTI12_AA627540</name>
</gene>
<reference evidence="2 3" key="1">
    <citation type="journal article" date="2018" name="Mol. Plant">
        <title>The genome of Artemisia annua provides insight into the evolution of Asteraceae family and artemisinin biosynthesis.</title>
        <authorList>
            <person name="Shen Q."/>
            <person name="Zhang L."/>
            <person name="Liao Z."/>
            <person name="Wang S."/>
            <person name="Yan T."/>
            <person name="Shi P."/>
            <person name="Liu M."/>
            <person name="Fu X."/>
            <person name="Pan Q."/>
            <person name="Wang Y."/>
            <person name="Lv Z."/>
            <person name="Lu X."/>
            <person name="Zhang F."/>
            <person name="Jiang W."/>
            <person name="Ma Y."/>
            <person name="Chen M."/>
            <person name="Hao X."/>
            <person name="Li L."/>
            <person name="Tang Y."/>
            <person name="Lv G."/>
            <person name="Zhou Y."/>
            <person name="Sun X."/>
            <person name="Brodelius P.E."/>
            <person name="Rose J.K.C."/>
            <person name="Tang K."/>
        </authorList>
    </citation>
    <scope>NUCLEOTIDE SEQUENCE [LARGE SCALE GENOMIC DNA]</scope>
    <source>
        <strain evidence="3">cv. Huhao1</strain>
        <tissue evidence="2">Leaf</tissue>
    </source>
</reference>
<dbReference type="AlphaFoldDB" id="A0A2U1K9W5"/>